<evidence type="ECO:0000256" key="1">
    <source>
        <dbReference type="SAM" id="MobiDB-lite"/>
    </source>
</evidence>
<proteinExistence type="predicted"/>
<keyword evidence="3" id="KW-1185">Reference proteome</keyword>
<organism evidence="2 3">
    <name type="scientific">Phyllotreta striolata</name>
    <name type="common">Striped flea beetle</name>
    <name type="synonym">Crioceris striolata</name>
    <dbReference type="NCBI Taxonomy" id="444603"/>
    <lineage>
        <taxon>Eukaryota</taxon>
        <taxon>Metazoa</taxon>
        <taxon>Ecdysozoa</taxon>
        <taxon>Arthropoda</taxon>
        <taxon>Hexapoda</taxon>
        <taxon>Insecta</taxon>
        <taxon>Pterygota</taxon>
        <taxon>Neoptera</taxon>
        <taxon>Endopterygota</taxon>
        <taxon>Coleoptera</taxon>
        <taxon>Polyphaga</taxon>
        <taxon>Cucujiformia</taxon>
        <taxon>Chrysomeloidea</taxon>
        <taxon>Chrysomelidae</taxon>
        <taxon>Galerucinae</taxon>
        <taxon>Alticini</taxon>
        <taxon>Phyllotreta</taxon>
    </lineage>
</organism>
<name>A0A9N9TJB1_PHYSR</name>
<evidence type="ECO:0000313" key="2">
    <source>
        <dbReference type="EMBL" id="CAG9859228.1"/>
    </source>
</evidence>
<dbReference type="AlphaFoldDB" id="A0A9N9TJB1"/>
<protein>
    <submittedName>
        <fullName evidence="2">Uncharacterized protein</fullName>
    </submittedName>
</protein>
<gene>
    <name evidence="2" type="ORF">PHYEVI_LOCUS5602</name>
</gene>
<sequence length="227" mass="25744">MLGSAGGRWGTRATVAVAKMDIAQAQSIPQIQDYYGLHYYERRISRFLLHYTVYGICKSYFTGYSLSFVKKLLEYPREHPKISVSTIQLPENLTCYNTGCSLDRWAQKKPRLKSGNRKIKPSNFEVLDENAYDVSKILDTLDDLVEDDVSEVNLDIEELWRKSQRLRDSDDDAPREGDGKKCGKSCKKRVKLKLKKCINLSISKPPSPGTEQVIRVDISSTVSEGGK</sequence>
<feature type="compositionally biased region" description="Polar residues" evidence="1">
    <location>
        <begin position="218"/>
        <end position="227"/>
    </location>
</feature>
<dbReference type="Proteomes" id="UP001153712">
    <property type="component" value="Chromosome 2"/>
</dbReference>
<dbReference type="OrthoDB" id="6712302at2759"/>
<reference evidence="2" key="1">
    <citation type="submission" date="2022-01" db="EMBL/GenBank/DDBJ databases">
        <authorList>
            <person name="King R."/>
        </authorList>
    </citation>
    <scope>NUCLEOTIDE SEQUENCE</scope>
</reference>
<feature type="region of interest" description="Disordered" evidence="1">
    <location>
        <begin position="204"/>
        <end position="227"/>
    </location>
</feature>
<accession>A0A9N9TJB1</accession>
<dbReference type="EMBL" id="OU900095">
    <property type="protein sequence ID" value="CAG9859228.1"/>
    <property type="molecule type" value="Genomic_DNA"/>
</dbReference>
<evidence type="ECO:0000313" key="3">
    <source>
        <dbReference type="Proteomes" id="UP001153712"/>
    </source>
</evidence>